<reference evidence="3 4" key="1">
    <citation type="submission" date="2018-01" db="EMBL/GenBank/DDBJ databases">
        <authorList>
            <person name="Paulsen S."/>
            <person name="Gram L.K."/>
        </authorList>
    </citation>
    <scope>NUCLEOTIDE SEQUENCE [LARGE SCALE GENOMIC DNA]</scope>
    <source>
        <strain evidence="3 4">S3790</strain>
    </source>
</reference>
<dbReference type="PANTHER" id="PTHR46112:SF3">
    <property type="entry name" value="AMINOPEPTIDASE YPDF"/>
    <property type="match status" value="1"/>
</dbReference>
<dbReference type="SUPFAM" id="SSF53092">
    <property type="entry name" value="Creatinase/prolidase N-terminal domain"/>
    <property type="match status" value="1"/>
</dbReference>
<dbReference type="Proteomes" id="UP000307217">
    <property type="component" value="Unassembled WGS sequence"/>
</dbReference>
<dbReference type="GO" id="GO:0004177">
    <property type="term" value="F:aminopeptidase activity"/>
    <property type="evidence" value="ECO:0007669"/>
    <property type="project" value="UniProtKB-KW"/>
</dbReference>
<sequence length="359" mass="39797">MVTIYSNRQTEFSRQLVKNDLTAMLVFGHENIQYLSGFTGNAAYLIASHTSYILITDYRYVNRAKQESHNCNVICRDRENETLGACINRLITDAGLIGFDAAYVTVAMWQDITRVLKCPLQPITGLIEELRSIKDDWEVRCIRKAAEIADAALADTLEQVKAGVTEKELAASLDYRMQQLGSDGVSFDTILLFGTRSALPHGKPSDVQLREGDFMLVDFGAVVNGYRSDMTRTYVFKTPTKEQQHMFDTVLKAHTAALSEVCSGTECATVNDAAANIIDAGGYQKYSGKGIGHGLGLFLHEAPFITTKNNTRLNTGNVITIEPGIYIPEIGGVRIEDDILVTRDGYERLTFAPKKFILE</sequence>
<name>A0A5S3VAB5_9GAMM</name>
<dbReference type="InterPro" id="IPR000994">
    <property type="entry name" value="Pept_M24"/>
</dbReference>
<dbReference type="InterPro" id="IPR000587">
    <property type="entry name" value="Creatinase_N"/>
</dbReference>
<keyword evidence="3" id="KW-0031">Aminopeptidase</keyword>
<dbReference type="Gene3D" id="3.40.350.10">
    <property type="entry name" value="Creatinase/prolidase N-terminal domain"/>
    <property type="match status" value="1"/>
</dbReference>
<protein>
    <submittedName>
        <fullName evidence="3">Aminopeptidase P family protein</fullName>
    </submittedName>
</protein>
<dbReference type="EMBL" id="PNBX01000028">
    <property type="protein sequence ID" value="TMO68881.1"/>
    <property type="molecule type" value="Genomic_DNA"/>
</dbReference>
<dbReference type="InterPro" id="IPR050659">
    <property type="entry name" value="Peptidase_M24B"/>
</dbReference>
<evidence type="ECO:0000313" key="4">
    <source>
        <dbReference type="Proteomes" id="UP000307217"/>
    </source>
</evidence>
<gene>
    <name evidence="3" type="ORF">CWC19_07365</name>
</gene>
<keyword evidence="3" id="KW-0378">Hydrolase</keyword>
<evidence type="ECO:0000259" key="1">
    <source>
        <dbReference type="Pfam" id="PF00557"/>
    </source>
</evidence>
<dbReference type="InterPro" id="IPR029149">
    <property type="entry name" value="Creatin/AminoP/Spt16_N"/>
</dbReference>
<dbReference type="AlphaFoldDB" id="A0A5S3VAB5"/>
<evidence type="ECO:0000259" key="2">
    <source>
        <dbReference type="Pfam" id="PF01321"/>
    </source>
</evidence>
<dbReference type="PRINTS" id="PR00599">
    <property type="entry name" value="MAPEPTIDASE"/>
</dbReference>
<dbReference type="InterPro" id="IPR001714">
    <property type="entry name" value="Pept_M24_MAP"/>
</dbReference>
<dbReference type="PANTHER" id="PTHR46112">
    <property type="entry name" value="AMINOPEPTIDASE"/>
    <property type="match status" value="1"/>
</dbReference>
<reference evidence="4" key="2">
    <citation type="submission" date="2019-06" db="EMBL/GenBank/DDBJ databases">
        <title>Co-occurence of chitin degradation, pigmentation and bioactivity in marine Pseudoalteromonas.</title>
        <authorList>
            <person name="Sonnenschein E.C."/>
            <person name="Bech P.K."/>
        </authorList>
    </citation>
    <scope>NUCLEOTIDE SEQUENCE [LARGE SCALE GENOMIC DNA]</scope>
    <source>
        <strain evidence="4">S3790</strain>
    </source>
</reference>
<dbReference type="GO" id="GO:0008235">
    <property type="term" value="F:metalloexopeptidase activity"/>
    <property type="evidence" value="ECO:0007669"/>
    <property type="project" value="UniProtKB-ARBA"/>
</dbReference>
<dbReference type="SUPFAM" id="SSF55920">
    <property type="entry name" value="Creatinase/aminopeptidase"/>
    <property type="match status" value="1"/>
</dbReference>
<keyword evidence="3" id="KW-0645">Protease</keyword>
<dbReference type="OrthoDB" id="9806388at2"/>
<dbReference type="RefSeq" id="WP_138591270.1">
    <property type="nucleotide sequence ID" value="NZ_PNBX01000028.1"/>
</dbReference>
<organism evidence="3 4">
    <name type="scientific">Pseudoalteromonas aurantia</name>
    <dbReference type="NCBI Taxonomy" id="43654"/>
    <lineage>
        <taxon>Bacteria</taxon>
        <taxon>Pseudomonadati</taxon>
        <taxon>Pseudomonadota</taxon>
        <taxon>Gammaproteobacteria</taxon>
        <taxon>Alteromonadales</taxon>
        <taxon>Pseudoalteromonadaceae</taxon>
        <taxon>Pseudoalteromonas</taxon>
    </lineage>
</organism>
<proteinExistence type="predicted"/>
<feature type="domain" description="Creatinase N-terminal" evidence="2">
    <location>
        <begin position="12"/>
        <end position="133"/>
    </location>
</feature>
<dbReference type="Pfam" id="PF01321">
    <property type="entry name" value="Creatinase_N"/>
    <property type="match status" value="1"/>
</dbReference>
<dbReference type="Pfam" id="PF00557">
    <property type="entry name" value="Peptidase_M24"/>
    <property type="match status" value="1"/>
</dbReference>
<comment type="caution">
    <text evidence="3">The sequence shown here is derived from an EMBL/GenBank/DDBJ whole genome shotgun (WGS) entry which is preliminary data.</text>
</comment>
<accession>A0A5S3VAB5</accession>
<dbReference type="InterPro" id="IPR036005">
    <property type="entry name" value="Creatinase/aminopeptidase-like"/>
</dbReference>
<dbReference type="Gene3D" id="3.90.230.10">
    <property type="entry name" value="Creatinase/methionine aminopeptidase superfamily"/>
    <property type="match status" value="1"/>
</dbReference>
<feature type="domain" description="Peptidase M24" evidence="1">
    <location>
        <begin position="141"/>
        <end position="342"/>
    </location>
</feature>
<evidence type="ECO:0000313" key="3">
    <source>
        <dbReference type="EMBL" id="TMO68881.1"/>
    </source>
</evidence>